<evidence type="ECO:0000313" key="2">
    <source>
        <dbReference type="Proteomes" id="UP001164250"/>
    </source>
</evidence>
<gene>
    <name evidence="1" type="ORF">Patl1_05985</name>
</gene>
<reference evidence="2" key="1">
    <citation type="journal article" date="2023" name="G3 (Bethesda)">
        <title>Genome assembly and association tests identify interacting loci associated with vigor, precocity, and sex in interspecific pistachio rootstocks.</title>
        <authorList>
            <person name="Palmer W."/>
            <person name="Jacygrad E."/>
            <person name="Sagayaradj S."/>
            <person name="Cavanaugh K."/>
            <person name="Han R."/>
            <person name="Bertier L."/>
            <person name="Beede B."/>
            <person name="Kafkas S."/>
            <person name="Golino D."/>
            <person name="Preece J."/>
            <person name="Michelmore R."/>
        </authorList>
    </citation>
    <scope>NUCLEOTIDE SEQUENCE [LARGE SCALE GENOMIC DNA]</scope>
</reference>
<comment type="caution">
    <text evidence="1">The sequence shown here is derived from an EMBL/GenBank/DDBJ whole genome shotgun (WGS) entry which is preliminary data.</text>
</comment>
<accession>A0ACC1BXF3</accession>
<evidence type="ECO:0000313" key="1">
    <source>
        <dbReference type="EMBL" id="KAJ0103602.1"/>
    </source>
</evidence>
<name>A0ACC1BXF3_9ROSI</name>
<dbReference type="EMBL" id="CM047899">
    <property type="protein sequence ID" value="KAJ0103602.1"/>
    <property type="molecule type" value="Genomic_DNA"/>
</dbReference>
<protein>
    <submittedName>
        <fullName evidence="1">Uncharacterized protein</fullName>
    </submittedName>
</protein>
<proteinExistence type="predicted"/>
<keyword evidence="2" id="KW-1185">Reference proteome</keyword>
<dbReference type="Proteomes" id="UP001164250">
    <property type="component" value="Chromosome 3"/>
</dbReference>
<organism evidence="1 2">
    <name type="scientific">Pistacia atlantica</name>
    <dbReference type="NCBI Taxonomy" id="434234"/>
    <lineage>
        <taxon>Eukaryota</taxon>
        <taxon>Viridiplantae</taxon>
        <taxon>Streptophyta</taxon>
        <taxon>Embryophyta</taxon>
        <taxon>Tracheophyta</taxon>
        <taxon>Spermatophyta</taxon>
        <taxon>Magnoliopsida</taxon>
        <taxon>eudicotyledons</taxon>
        <taxon>Gunneridae</taxon>
        <taxon>Pentapetalae</taxon>
        <taxon>rosids</taxon>
        <taxon>malvids</taxon>
        <taxon>Sapindales</taxon>
        <taxon>Anacardiaceae</taxon>
        <taxon>Pistacia</taxon>
    </lineage>
</organism>
<sequence length="397" mass="45478">MNCLQNLPRSSALPLQSFKFNQRKAPLSSCSFNSLGMMNSVDQYPSIAVKVTCRNYKFSKIADNFHLQAISGSMSSKEMNDTEVEEEKSDIYSNNMTEVMGAVLTYRHELGMTYNFIRPDLIVGSCLQTPEDVDKLRQIGVKTIFCLQQNPDLDSRYFGVDISAIQEYAKTYDDIQHLRAEIRDFDSFDLRMQLPAVVGKLYNAIKRNGGVTYVHCTAGLGRAPAVTLAYMFWVQGYKLSEAHRLLLSKRSCFPKLDAIKYATADILTGFRKKSVTFSWKNKNCTSVEISGLDIGWGQRMPLTYNEKQGLWIMERELPEGHYEYKYIVDGEWLCNKDEQSTYPNKDGHVNNYVDIIDDDATSINSALRKRLSDDDFDLTEDERLKVRQFLESRPDDE</sequence>